<proteinExistence type="predicted"/>
<dbReference type="GO" id="GO:0004527">
    <property type="term" value="F:exonuclease activity"/>
    <property type="evidence" value="ECO:0007669"/>
    <property type="project" value="UniProtKB-KW"/>
</dbReference>
<evidence type="ECO:0000256" key="1">
    <source>
        <dbReference type="ARBA" id="ARBA00022801"/>
    </source>
</evidence>
<protein>
    <submittedName>
        <fullName evidence="3">Single-stranded-DNA-specific exonuclease RecJ</fullName>
    </submittedName>
</protein>
<dbReference type="SUPFAM" id="SSF64182">
    <property type="entry name" value="DHH phosphoesterases"/>
    <property type="match status" value="1"/>
</dbReference>
<dbReference type="AlphaFoldDB" id="J9GAL7"/>
<name>J9GAL7_9ZZZZ</name>
<dbReference type="InterPro" id="IPR038763">
    <property type="entry name" value="DHH_sf"/>
</dbReference>
<feature type="non-terminal residue" evidence="3">
    <location>
        <position position="290"/>
    </location>
</feature>
<dbReference type="InterPro" id="IPR041122">
    <property type="entry name" value="RecJ_OB"/>
</dbReference>
<organism evidence="3">
    <name type="scientific">gut metagenome</name>
    <dbReference type="NCBI Taxonomy" id="749906"/>
    <lineage>
        <taxon>unclassified sequences</taxon>
        <taxon>metagenomes</taxon>
        <taxon>organismal metagenomes</taxon>
    </lineage>
</organism>
<evidence type="ECO:0000313" key="3">
    <source>
        <dbReference type="EMBL" id="EJW98807.1"/>
    </source>
</evidence>
<dbReference type="Pfam" id="PF17768">
    <property type="entry name" value="RecJ_OB"/>
    <property type="match status" value="1"/>
</dbReference>
<keyword evidence="3" id="KW-0269">Exonuclease</keyword>
<dbReference type="InterPro" id="IPR051673">
    <property type="entry name" value="SSDNA_exonuclease_RecJ"/>
</dbReference>
<dbReference type="Gene3D" id="2.40.50.460">
    <property type="match status" value="1"/>
</dbReference>
<dbReference type="PANTHER" id="PTHR30255">
    <property type="entry name" value="SINGLE-STRANDED-DNA-SPECIFIC EXONUCLEASE RECJ"/>
    <property type="match status" value="1"/>
</dbReference>
<accession>J9GAL7</accession>
<sequence length="290" mass="32945">MRPFAAESDLLTQFGGHHQAAGLTLPTANLPEFKRRFKAYVREHLQTDDYLPVLDVDSEICNQITVRDLEELQLLEPCGCRNRTPVFAFRNALLRNERAMGKDRTHLQFMVNKGDYSYRALMWNKACLLPVLFDNMIADVAFQPKINEWHGETSVQLHASSIRQRFALGDLRHSGEDKQSLLEAFARVRDKVQVFVADKSSLPELKGDLAKYVEAVTYAKLLPQLRAEKQQDKQCDAAAGIALCETVLLYDIPGLPLKHLLAYFKHCGVQQVVLLFNNSDLENAVQRAYV</sequence>
<reference evidence="3" key="1">
    <citation type="journal article" date="2012" name="PLoS ONE">
        <title>Gene sets for utilization of primary and secondary nutrition supplies in the distal gut of endangered iberian lynx.</title>
        <authorList>
            <person name="Alcaide M."/>
            <person name="Messina E."/>
            <person name="Richter M."/>
            <person name="Bargiela R."/>
            <person name="Peplies J."/>
            <person name="Huws S.A."/>
            <person name="Newbold C.J."/>
            <person name="Golyshin P.N."/>
            <person name="Simon M.A."/>
            <person name="Lopez G."/>
            <person name="Yakimov M.M."/>
            <person name="Ferrer M."/>
        </authorList>
    </citation>
    <scope>NUCLEOTIDE SEQUENCE</scope>
</reference>
<gene>
    <name evidence="3" type="ORF">EVA_13086</name>
</gene>
<evidence type="ECO:0000259" key="2">
    <source>
        <dbReference type="Pfam" id="PF17768"/>
    </source>
</evidence>
<keyword evidence="1" id="KW-0378">Hydrolase</keyword>
<feature type="domain" description="RecJ OB" evidence="2">
    <location>
        <begin position="62"/>
        <end position="159"/>
    </location>
</feature>
<comment type="caution">
    <text evidence="3">The sequence shown here is derived from an EMBL/GenBank/DDBJ whole genome shotgun (WGS) entry which is preliminary data.</text>
</comment>
<dbReference type="EMBL" id="AMCI01004089">
    <property type="protein sequence ID" value="EJW98807.1"/>
    <property type="molecule type" value="Genomic_DNA"/>
</dbReference>
<keyword evidence="3" id="KW-0540">Nuclease</keyword>
<dbReference type="PANTHER" id="PTHR30255:SF2">
    <property type="entry name" value="SINGLE-STRANDED-DNA-SPECIFIC EXONUCLEASE RECJ"/>
    <property type="match status" value="1"/>
</dbReference>